<evidence type="ECO:0000313" key="3">
    <source>
        <dbReference type="EMBL" id="AFS80698.1"/>
    </source>
</evidence>
<keyword evidence="1" id="KW-1133">Transmembrane helix</keyword>
<keyword evidence="1" id="KW-0812">Transmembrane</keyword>
<dbReference type="GeneID" id="13724846"/>
<gene>
    <name evidence="3" type="ORF">NKOR_04040</name>
</gene>
<dbReference type="AlphaFoldDB" id="K0B3M9"/>
<evidence type="ECO:0000259" key="2">
    <source>
        <dbReference type="Pfam" id="PF09335"/>
    </source>
</evidence>
<dbReference type="KEGG" id="nkr:NKOR_04040"/>
<keyword evidence="4" id="KW-1185">Reference proteome</keyword>
<protein>
    <recommendedName>
        <fullName evidence="2">VTT domain-containing protein</fullName>
    </recommendedName>
</protein>
<feature type="transmembrane region" description="Helical" evidence="1">
    <location>
        <begin position="139"/>
        <end position="161"/>
    </location>
</feature>
<dbReference type="Pfam" id="PF09335">
    <property type="entry name" value="VTT_dom"/>
    <property type="match status" value="1"/>
</dbReference>
<reference evidence="3 4" key="1">
    <citation type="journal article" date="2012" name="J. Bacteriol.">
        <title>Draft Genome Sequence of an Ammonia-Oxidizing Archaeon, "Candidatus Nitrosopumilus koreensis" AR1, from Marine Sediment.</title>
        <authorList>
            <person name="Park S.J."/>
            <person name="Kim J.G."/>
            <person name="Jung M.Y."/>
            <person name="Kim S.J."/>
            <person name="Cha I.T."/>
            <person name="Kwon K."/>
            <person name="Lee J.H."/>
            <person name="Rhee S.K."/>
        </authorList>
    </citation>
    <scope>NUCLEOTIDE SEQUENCE [LARGE SCALE GENOMIC DNA]</scope>
    <source>
        <strain evidence="3 4">AR1</strain>
    </source>
</reference>
<name>K0B3M9_9ARCH</name>
<dbReference type="Proteomes" id="UP000006101">
    <property type="component" value="Chromosome"/>
</dbReference>
<accession>K0B3M9</accession>
<feature type="domain" description="VTT" evidence="2">
    <location>
        <begin position="38"/>
        <end position="155"/>
    </location>
</feature>
<dbReference type="InterPro" id="IPR051311">
    <property type="entry name" value="DedA_domain"/>
</dbReference>
<keyword evidence="1" id="KW-0472">Membrane</keyword>
<dbReference type="HOGENOM" id="CLU_125997_2_0_2"/>
<dbReference type="InterPro" id="IPR032816">
    <property type="entry name" value="VTT_dom"/>
</dbReference>
<dbReference type="EMBL" id="CP003842">
    <property type="protein sequence ID" value="AFS80698.1"/>
    <property type="molecule type" value="Genomic_DNA"/>
</dbReference>
<evidence type="ECO:0000256" key="1">
    <source>
        <dbReference type="SAM" id="Phobius"/>
    </source>
</evidence>
<feature type="transmembrane region" description="Helical" evidence="1">
    <location>
        <begin position="20"/>
        <end position="42"/>
    </location>
</feature>
<feature type="transmembrane region" description="Helical" evidence="1">
    <location>
        <begin position="107"/>
        <end position="127"/>
    </location>
</feature>
<feature type="transmembrane region" description="Helical" evidence="1">
    <location>
        <begin position="54"/>
        <end position="74"/>
    </location>
</feature>
<evidence type="ECO:0000313" key="4">
    <source>
        <dbReference type="Proteomes" id="UP000006101"/>
    </source>
</evidence>
<dbReference type="RefSeq" id="WP_014963085.1">
    <property type="nucleotide sequence ID" value="NC_018655.1"/>
</dbReference>
<proteinExistence type="predicted"/>
<dbReference type="PATRIC" id="fig|1229908.8.peg.875"/>
<sequence>MQIYQQLQEILANNTFQDYGIIGLFLNSFLSATAIPLPTEILTSALLIGGENQILIGIALVLGSTIGGVLNYFIGFGGNTLITKFKKKKDQKEAEQKNKDNKLLEKFGWSAVFFASWIPIIGDFILISAGVKKMNFTKFFIFMVTGKTFKTIAVVSGLGLIF</sequence>
<dbReference type="PANTHER" id="PTHR42709">
    <property type="entry name" value="ALKALINE PHOSPHATASE LIKE PROTEIN"/>
    <property type="match status" value="1"/>
</dbReference>
<organism evidence="3 4">
    <name type="scientific">Candidatus Nitrosopumilus koreensis AR1</name>
    <dbReference type="NCBI Taxonomy" id="1229908"/>
    <lineage>
        <taxon>Archaea</taxon>
        <taxon>Nitrososphaerota</taxon>
        <taxon>Nitrososphaeria</taxon>
        <taxon>Nitrosopumilales</taxon>
        <taxon>Nitrosopumilaceae</taxon>
        <taxon>Nitrosopumilus</taxon>
    </lineage>
</organism>